<protein>
    <submittedName>
        <fullName evidence="1">Radical S-adenosyl methionine domain containing 1</fullName>
    </submittedName>
</protein>
<dbReference type="InterPro" id="IPR058240">
    <property type="entry name" value="rSAM_sf"/>
</dbReference>
<dbReference type="GO" id="GO:0051539">
    <property type="term" value="F:4 iron, 4 sulfur cluster binding"/>
    <property type="evidence" value="ECO:0007669"/>
    <property type="project" value="TreeGrafter"/>
</dbReference>
<evidence type="ECO:0000313" key="2">
    <source>
        <dbReference type="Proteomes" id="UP000550707"/>
    </source>
</evidence>
<keyword evidence="2" id="KW-1185">Reference proteome</keyword>
<dbReference type="SUPFAM" id="SSF102114">
    <property type="entry name" value="Radical SAM enzymes"/>
    <property type="match status" value="1"/>
</dbReference>
<dbReference type="AlphaFoldDB" id="A0A7J8D1J7"/>
<reference evidence="1 2" key="1">
    <citation type="journal article" date="2020" name="Nature">
        <title>Six reference-quality genomes reveal evolution of bat adaptations.</title>
        <authorList>
            <person name="Jebb D."/>
            <person name="Huang Z."/>
            <person name="Pippel M."/>
            <person name="Hughes G.M."/>
            <person name="Lavrichenko K."/>
            <person name="Devanna P."/>
            <person name="Winkler S."/>
            <person name="Jermiin L.S."/>
            <person name="Skirmuntt E.C."/>
            <person name="Katzourakis A."/>
            <person name="Burkitt-Gray L."/>
            <person name="Ray D.A."/>
            <person name="Sullivan K.A.M."/>
            <person name="Roscito J.G."/>
            <person name="Kirilenko B.M."/>
            <person name="Davalos L.M."/>
            <person name="Corthals A.P."/>
            <person name="Power M.L."/>
            <person name="Jones G."/>
            <person name="Ransome R.D."/>
            <person name="Dechmann D.K.N."/>
            <person name="Locatelli A.G."/>
            <person name="Puechmaille S.J."/>
            <person name="Fedrigo O."/>
            <person name="Jarvis E.D."/>
            <person name="Hiller M."/>
            <person name="Vernes S.C."/>
            <person name="Myers E.W."/>
            <person name="Teeling E.C."/>
        </authorList>
    </citation>
    <scope>NUCLEOTIDE SEQUENCE [LARGE SCALE GENOMIC DNA]</scope>
    <source>
        <strain evidence="1">MMolMol1</strain>
        <tissue evidence="1">Muscle</tissue>
    </source>
</reference>
<dbReference type="GO" id="GO:0006779">
    <property type="term" value="P:porphyrin-containing compound biosynthetic process"/>
    <property type="evidence" value="ECO:0007669"/>
    <property type="project" value="TreeGrafter"/>
</dbReference>
<dbReference type="Proteomes" id="UP000550707">
    <property type="component" value="Unassembled WGS sequence"/>
</dbReference>
<evidence type="ECO:0000313" key="1">
    <source>
        <dbReference type="EMBL" id="KAF6417038.1"/>
    </source>
</evidence>
<dbReference type="PANTHER" id="PTHR13932:SF5">
    <property type="entry name" value="RADICAL S-ADENOSYL METHIONINE DOMAIN-CONTAINING PROTEIN 1, MITOCHONDRIAL"/>
    <property type="match status" value="1"/>
</dbReference>
<dbReference type="EMBL" id="JACASF010000019">
    <property type="protein sequence ID" value="KAF6417038.1"/>
    <property type="molecule type" value="Genomic_DNA"/>
</dbReference>
<organism evidence="1 2">
    <name type="scientific">Molossus molossus</name>
    <name type="common">Pallas' mastiff bat</name>
    <name type="synonym">Vespertilio molossus</name>
    <dbReference type="NCBI Taxonomy" id="27622"/>
    <lineage>
        <taxon>Eukaryota</taxon>
        <taxon>Metazoa</taxon>
        <taxon>Chordata</taxon>
        <taxon>Craniata</taxon>
        <taxon>Vertebrata</taxon>
        <taxon>Euteleostomi</taxon>
        <taxon>Mammalia</taxon>
        <taxon>Eutheria</taxon>
        <taxon>Laurasiatheria</taxon>
        <taxon>Chiroptera</taxon>
        <taxon>Yangochiroptera</taxon>
        <taxon>Molossidae</taxon>
        <taxon>Molossus</taxon>
    </lineage>
</organism>
<name>A0A7J8D1J7_MOLMO</name>
<accession>A0A7J8D1J7</accession>
<dbReference type="PANTHER" id="PTHR13932">
    <property type="entry name" value="COPROPORPHYRINIGEN III OXIDASE"/>
    <property type="match status" value="1"/>
</dbReference>
<dbReference type="GO" id="GO:0005739">
    <property type="term" value="C:mitochondrion"/>
    <property type="evidence" value="ECO:0007669"/>
    <property type="project" value="TreeGrafter"/>
</dbReference>
<comment type="caution">
    <text evidence="1">The sequence shown here is derived from an EMBL/GenBank/DDBJ whole genome shotgun (WGS) entry which is preliminary data.</text>
</comment>
<dbReference type="InterPro" id="IPR034505">
    <property type="entry name" value="Coproporphyrinogen-III_oxidase"/>
</dbReference>
<proteinExistence type="predicted"/>
<gene>
    <name evidence="1" type="ORF">HJG59_015934</name>
</gene>
<sequence>MLGLPAQQVQQGALPAPDPELAAEMYQEGRAVLREAGFRQYEVSNFARNGALSTHNWTYWQCGQYIGIGPGESPVNHRRDDSGVECHGCVILDHLLTSPSRCFLICKVWPKKCR</sequence>